<dbReference type="InterPro" id="IPR000182">
    <property type="entry name" value="GNAT_dom"/>
</dbReference>
<dbReference type="Proteomes" id="UP000328848">
    <property type="component" value="Unassembled WGS sequence"/>
</dbReference>
<proteinExistence type="predicted"/>
<evidence type="ECO:0000313" key="4">
    <source>
        <dbReference type="EMBL" id="VGP86170.1"/>
    </source>
</evidence>
<evidence type="ECO:0000256" key="2">
    <source>
        <dbReference type="ARBA" id="ARBA00023315"/>
    </source>
</evidence>
<dbReference type="PROSITE" id="PS51186">
    <property type="entry name" value="GNAT"/>
    <property type="match status" value="1"/>
</dbReference>
<dbReference type="RefSeq" id="WP_136034297.1">
    <property type="nucleotide sequence ID" value="NZ_CAAHGQ010000047.1"/>
</dbReference>
<dbReference type="AlphaFoldDB" id="A0A8B6IRV1"/>
<gene>
    <name evidence="4" type="primary">rimI_2</name>
    <name evidence="4" type="ORF">SB5857_01730</name>
</gene>
<dbReference type="EC" id="2.3.1.128" evidence="4"/>
<accession>A0A8B6IRV1</accession>
<dbReference type="CDD" id="cd04301">
    <property type="entry name" value="NAT_SF"/>
    <property type="match status" value="1"/>
</dbReference>
<evidence type="ECO:0000256" key="1">
    <source>
        <dbReference type="ARBA" id="ARBA00022679"/>
    </source>
</evidence>
<dbReference type="Pfam" id="PF00583">
    <property type="entry name" value="Acetyltransf_1"/>
    <property type="match status" value="1"/>
</dbReference>
<evidence type="ECO:0000259" key="3">
    <source>
        <dbReference type="PROSITE" id="PS51186"/>
    </source>
</evidence>
<protein>
    <submittedName>
        <fullName evidence="4">Ribosomal-protein-alanine acetyltransferase</fullName>
        <ecNumber evidence="4">2.3.1.128</ecNumber>
    </submittedName>
</protein>
<feature type="domain" description="N-acetyltransferase" evidence="3">
    <location>
        <begin position="1"/>
        <end position="159"/>
    </location>
</feature>
<dbReference type="PANTHER" id="PTHR43420">
    <property type="entry name" value="ACETYLTRANSFERASE"/>
    <property type="match status" value="1"/>
</dbReference>
<dbReference type="EMBL" id="CAAHGQ010000047">
    <property type="protein sequence ID" value="VGP86170.1"/>
    <property type="molecule type" value="Genomic_DNA"/>
</dbReference>
<keyword evidence="2 4" id="KW-0012">Acyltransferase</keyword>
<reference evidence="4 5" key="1">
    <citation type="submission" date="2019-04" db="EMBL/GenBank/DDBJ databases">
        <authorList>
            <person name="Brisse S."/>
            <person name="Rodrigues C."/>
        </authorList>
    </citation>
    <scope>NUCLEOTIDE SEQUENCE [LARGE SCALE GENOMIC DNA]</scope>
    <source>
        <strain evidence="4">SB5857</strain>
    </source>
</reference>
<dbReference type="Gene3D" id="3.40.630.30">
    <property type="match status" value="1"/>
</dbReference>
<comment type="caution">
    <text evidence="4">The sequence shown here is derived from an EMBL/GenBank/DDBJ whole genome shotgun (WGS) entry which is preliminary data.</text>
</comment>
<keyword evidence="1 4" id="KW-0808">Transferase</keyword>
<dbReference type="InterPro" id="IPR050680">
    <property type="entry name" value="YpeA/RimI_acetyltransf"/>
</dbReference>
<name>A0A8B6IRV1_9ENTR</name>
<dbReference type="SUPFAM" id="SSF55729">
    <property type="entry name" value="Acyl-CoA N-acyltransferases (Nat)"/>
    <property type="match status" value="1"/>
</dbReference>
<dbReference type="InterPro" id="IPR016181">
    <property type="entry name" value="Acyl_CoA_acyltransferase"/>
</dbReference>
<organism evidence="4 5">
    <name type="scientific">Klebsiella africana</name>
    <dbReference type="NCBI Taxonomy" id="2489010"/>
    <lineage>
        <taxon>Bacteria</taxon>
        <taxon>Pseudomonadati</taxon>
        <taxon>Pseudomonadota</taxon>
        <taxon>Gammaproteobacteria</taxon>
        <taxon>Enterobacterales</taxon>
        <taxon>Enterobacteriaceae</taxon>
        <taxon>Klebsiella/Raoultella group</taxon>
        <taxon>Klebsiella</taxon>
    </lineage>
</organism>
<sequence>MTVIPVSALEYSMAELCRILADSFNESSTPFALPSDMFASRFISEGLSLEDSCVWLVNGNPAAIAIVTRRMDKARLAAFGVLPEYRSQGLAKQMLTPLFISLKNKKLSSVRLEVLRENTRAVALYHALGFQVRRHLRKYRGNPQSHPEKSSGDMEYMTTDDFLRTVSSASEDDLPWLASPLPLLTIPCHILRDNEHAWCAVAECMGQPQLRGLFVEPAYRYQGRAKTMLKKINARWPGIGTSAAVPETLAPLFTAAGYQAEPLGQFEMALTF</sequence>
<dbReference type="GO" id="GO:0016747">
    <property type="term" value="F:acyltransferase activity, transferring groups other than amino-acyl groups"/>
    <property type="evidence" value="ECO:0007669"/>
    <property type="project" value="InterPro"/>
</dbReference>
<evidence type="ECO:0000313" key="5">
    <source>
        <dbReference type="Proteomes" id="UP000328848"/>
    </source>
</evidence>